<reference evidence="2 3" key="1">
    <citation type="journal article" date="2022" name="Nat. Genet.">
        <title>Improved pea reference genome and pan-genome highlight genomic features and evolutionary characteristics.</title>
        <authorList>
            <person name="Yang T."/>
            <person name="Liu R."/>
            <person name="Luo Y."/>
            <person name="Hu S."/>
            <person name="Wang D."/>
            <person name="Wang C."/>
            <person name="Pandey M.K."/>
            <person name="Ge S."/>
            <person name="Xu Q."/>
            <person name="Li N."/>
            <person name="Li G."/>
            <person name="Huang Y."/>
            <person name="Saxena R.K."/>
            <person name="Ji Y."/>
            <person name="Li M."/>
            <person name="Yan X."/>
            <person name="He Y."/>
            <person name="Liu Y."/>
            <person name="Wang X."/>
            <person name="Xiang C."/>
            <person name="Varshney R.K."/>
            <person name="Ding H."/>
            <person name="Gao S."/>
            <person name="Zong X."/>
        </authorList>
    </citation>
    <scope>NUCLEOTIDE SEQUENCE [LARGE SCALE GENOMIC DNA]</scope>
    <source>
        <strain evidence="2 3">cv. Zhongwan 6</strain>
    </source>
</reference>
<comment type="caution">
    <text evidence="2">The sequence shown here is derived from an EMBL/GenBank/DDBJ whole genome shotgun (WGS) entry which is preliminary data.</text>
</comment>
<feature type="region of interest" description="Disordered" evidence="1">
    <location>
        <begin position="1"/>
        <end position="79"/>
    </location>
</feature>
<dbReference type="Gramene" id="Psat04G0534700-T1">
    <property type="protein sequence ID" value="KAI5421868.1"/>
    <property type="gene ID" value="KIW84_045347"/>
</dbReference>
<dbReference type="EMBL" id="JAMSHJ010000004">
    <property type="protein sequence ID" value="KAI5421868.1"/>
    <property type="molecule type" value="Genomic_DNA"/>
</dbReference>
<feature type="compositionally biased region" description="Polar residues" evidence="1">
    <location>
        <begin position="10"/>
        <end position="19"/>
    </location>
</feature>
<feature type="compositionally biased region" description="Basic and acidic residues" evidence="1">
    <location>
        <begin position="47"/>
        <end position="62"/>
    </location>
</feature>
<protein>
    <submittedName>
        <fullName evidence="2">Uncharacterized protein</fullName>
    </submittedName>
</protein>
<feature type="compositionally biased region" description="Basic and acidic residues" evidence="1">
    <location>
        <begin position="27"/>
        <end position="37"/>
    </location>
</feature>
<accession>A0A9D5AU35</accession>
<dbReference type="AlphaFoldDB" id="A0A9D5AU35"/>
<sequence length="133" mass="15560">MLRPVENATDRVTNATTYSKPKHTPHRKQETSTDLSKRATIRAQCEGLRDQREEATTARELTDFNSQNPPKFKGEHDPDKDDLWIQEIENFFEMLLYTVAKKVEYATFLLRAEVESWWRGAKQQMESNNEALN</sequence>
<proteinExistence type="predicted"/>
<name>A0A9D5AU35_PEA</name>
<evidence type="ECO:0000313" key="2">
    <source>
        <dbReference type="EMBL" id="KAI5421868.1"/>
    </source>
</evidence>
<keyword evidence="3" id="KW-1185">Reference proteome</keyword>
<organism evidence="2 3">
    <name type="scientific">Pisum sativum</name>
    <name type="common">Garden pea</name>
    <name type="synonym">Lathyrus oleraceus</name>
    <dbReference type="NCBI Taxonomy" id="3888"/>
    <lineage>
        <taxon>Eukaryota</taxon>
        <taxon>Viridiplantae</taxon>
        <taxon>Streptophyta</taxon>
        <taxon>Embryophyta</taxon>
        <taxon>Tracheophyta</taxon>
        <taxon>Spermatophyta</taxon>
        <taxon>Magnoliopsida</taxon>
        <taxon>eudicotyledons</taxon>
        <taxon>Gunneridae</taxon>
        <taxon>Pentapetalae</taxon>
        <taxon>rosids</taxon>
        <taxon>fabids</taxon>
        <taxon>Fabales</taxon>
        <taxon>Fabaceae</taxon>
        <taxon>Papilionoideae</taxon>
        <taxon>50 kb inversion clade</taxon>
        <taxon>NPAAA clade</taxon>
        <taxon>Hologalegina</taxon>
        <taxon>IRL clade</taxon>
        <taxon>Fabeae</taxon>
        <taxon>Lathyrus</taxon>
    </lineage>
</organism>
<gene>
    <name evidence="2" type="ORF">KIW84_045347</name>
</gene>
<evidence type="ECO:0000313" key="3">
    <source>
        <dbReference type="Proteomes" id="UP001058974"/>
    </source>
</evidence>
<dbReference type="Proteomes" id="UP001058974">
    <property type="component" value="Chromosome 4"/>
</dbReference>
<evidence type="ECO:0000256" key="1">
    <source>
        <dbReference type="SAM" id="MobiDB-lite"/>
    </source>
</evidence>